<evidence type="ECO:0000313" key="3">
    <source>
        <dbReference type="Proteomes" id="UP000515369"/>
    </source>
</evidence>
<keyword evidence="1" id="KW-0472">Membrane</keyword>
<gene>
    <name evidence="2" type="ORF">H3H32_29535</name>
</gene>
<keyword evidence="3" id="KW-1185">Reference proteome</keyword>
<dbReference type="EMBL" id="CP059732">
    <property type="protein sequence ID" value="QMW02035.1"/>
    <property type="molecule type" value="Genomic_DNA"/>
</dbReference>
<feature type="transmembrane region" description="Helical" evidence="1">
    <location>
        <begin position="50"/>
        <end position="68"/>
    </location>
</feature>
<proteinExistence type="predicted"/>
<sequence>MEPKKNKWINDILSSSDGIQRVDPSPFLFAKIQNRLDTEASTVYLSARTVWLTIASFALLLLLNWHIISQQSAPFSPNSAELNAVVSDMQLYPSTNQPYDLWSGQSY</sequence>
<reference evidence="2 3" key="1">
    <citation type="submission" date="2020-07" db="EMBL/GenBank/DDBJ databases">
        <title>Spirosoma foliorum sp. nov., isolated from the leaves on the Nejang mountain Korea, Republic of.</title>
        <authorList>
            <person name="Ho H."/>
            <person name="Lee Y.-J."/>
            <person name="Nurcahyanto D.-A."/>
            <person name="Kim S.-G."/>
        </authorList>
    </citation>
    <scope>NUCLEOTIDE SEQUENCE [LARGE SCALE GENOMIC DNA]</scope>
    <source>
        <strain evidence="2 3">PL0136</strain>
    </source>
</reference>
<dbReference type="RefSeq" id="WP_182459309.1">
    <property type="nucleotide sequence ID" value="NZ_CP059732.1"/>
</dbReference>
<dbReference type="KEGG" id="sfol:H3H32_29535"/>
<dbReference type="Proteomes" id="UP000515369">
    <property type="component" value="Chromosome"/>
</dbReference>
<dbReference type="AlphaFoldDB" id="A0A7G5GT43"/>
<evidence type="ECO:0000313" key="2">
    <source>
        <dbReference type="EMBL" id="QMW02035.1"/>
    </source>
</evidence>
<keyword evidence="1" id="KW-0812">Transmembrane</keyword>
<accession>A0A7G5GT43</accession>
<keyword evidence="1" id="KW-1133">Transmembrane helix</keyword>
<name>A0A7G5GT43_9BACT</name>
<evidence type="ECO:0000256" key="1">
    <source>
        <dbReference type="SAM" id="Phobius"/>
    </source>
</evidence>
<organism evidence="2 3">
    <name type="scientific">Spirosoma foliorum</name>
    <dbReference type="NCBI Taxonomy" id="2710596"/>
    <lineage>
        <taxon>Bacteria</taxon>
        <taxon>Pseudomonadati</taxon>
        <taxon>Bacteroidota</taxon>
        <taxon>Cytophagia</taxon>
        <taxon>Cytophagales</taxon>
        <taxon>Cytophagaceae</taxon>
        <taxon>Spirosoma</taxon>
    </lineage>
</organism>
<protein>
    <submittedName>
        <fullName evidence="2">Uncharacterized protein</fullName>
    </submittedName>
</protein>